<feature type="transmembrane region" description="Helical" evidence="6">
    <location>
        <begin position="43"/>
        <end position="64"/>
    </location>
</feature>
<sequence>MTQPHTPWRQHALIQAVFFLMGAELFLASPLLPTISNDFGTSIAATAWVVTVFGLSYAIASPLVGALTEHLPRRRVILSGIAVFATGELLCALAPGLGWLLAARAIGGIGGALVGPAMWAYLAETAAPHERGRAIARGSAAYAGGQIVGVPLATFAAAGSSWRLAFAAVALGLVAAGTLIALRLRESVRASASRGRPLSALRSSFGLWRIGVFRTIMAGNFFVQAARLGTYAYAGALFATKFGFETGVLGLVGMVVGIGSLIGSMVAGPLIDRWSSAGRHVSELSVGWGLVLAVALGVAATADTWQVCLAGFVLAFFCGTAFFSTAQVYLTTVMAERRAPAVSWNNSVLYIGTGAGTTALGLTTLGGTAFAVCSVAFALLAAGFSALLALRRPESAA</sequence>
<feature type="transmembrane region" description="Helical" evidence="6">
    <location>
        <begin position="164"/>
        <end position="184"/>
    </location>
</feature>
<keyword evidence="2" id="KW-1003">Cell membrane</keyword>
<dbReference type="SUPFAM" id="SSF103473">
    <property type="entry name" value="MFS general substrate transporter"/>
    <property type="match status" value="1"/>
</dbReference>
<dbReference type="InterPro" id="IPR050189">
    <property type="entry name" value="MFS_Efflux_Transporters"/>
</dbReference>
<dbReference type="PANTHER" id="PTHR43124:SF3">
    <property type="entry name" value="CHLORAMPHENICOL EFFLUX PUMP RV0191"/>
    <property type="match status" value="1"/>
</dbReference>
<dbReference type="GO" id="GO:0022857">
    <property type="term" value="F:transmembrane transporter activity"/>
    <property type="evidence" value="ECO:0007669"/>
    <property type="project" value="InterPro"/>
</dbReference>
<name>A0A1H7PDR2_9NOCA</name>
<reference evidence="9" key="1">
    <citation type="submission" date="2016-10" db="EMBL/GenBank/DDBJ databases">
        <authorList>
            <person name="Varghese N."/>
            <person name="Submissions S."/>
        </authorList>
    </citation>
    <scope>NUCLEOTIDE SEQUENCE [LARGE SCALE GENOMIC DNA]</scope>
    <source>
        <strain evidence="9">DSM 44675</strain>
    </source>
</reference>
<feature type="transmembrane region" description="Helical" evidence="6">
    <location>
        <begin position="368"/>
        <end position="390"/>
    </location>
</feature>
<dbReference type="CDD" id="cd17324">
    <property type="entry name" value="MFS_NepI_like"/>
    <property type="match status" value="1"/>
</dbReference>
<comment type="subcellular location">
    <subcellularLocation>
        <location evidence="1">Cell membrane</location>
        <topology evidence="1">Multi-pass membrane protein</topology>
    </subcellularLocation>
</comment>
<keyword evidence="3 6" id="KW-0812">Transmembrane</keyword>
<dbReference type="PANTHER" id="PTHR43124">
    <property type="entry name" value="PURINE EFFLUX PUMP PBUE"/>
    <property type="match status" value="1"/>
</dbReference>
<dbReference type="Proteomes" id="UP000198677">
    <property type="component" value="Unassembled WGS sequence"/>
</dbReference>
<evidence type="ECO:0000313" key="9">
    <source>
        <dbReference type="Proteomes" id="UP000198677"/>
    </source>
</evidence>
<dbReference type="InterPro" id="IPR036259">
    <property type="entry name" value="MFS_trans_sf"/>
</dbReference>
<feature type="transmembrane region" description="Helical" evidence="6">
    <location>
        <begin position="342"/>
        <end position="362"/>
    </location>
</feature>
<feature type="transmembrane region" description="Helical" evidence="6">
    <location>
        <begin position="101"/>
        <end position="122"/>
    </location>
</feature>
<feature type="domain" description="Major facilitator superfamily (MFS) profile" evidence="7">
    <location>
        <begin position="10"/>
        <end position="393"/>
    </location>
</feature>
<dbReference type="InterPro" id="IPR020846">
    <property type="entry name" value="MFS_dom"/>
</dbReference>
<dbReference type="PROSITE" id="PS50850">
    <property type="entry name" value="MFS"/>
    <property type="match status" value="1"/>
</dbReference>
<keyword evidence="5 6" id="KW-0472">Membrane</keyword>
<dbReference type="Pfam" id="PF07690">
    <property type="entry name" value="MFS_1"/>
    <property type="match status" value="1"/>
</dbReference>
<evidence type="ECO:0000256" key="6">
    <source>
        <dbReference type="SAM" id="Phobius"/>
    </source>
</evidence>
<evidence type="ECO:0000256" key="2">
    <source>
        <dbReference type="ARBA" id="ARBA00022475"/>
    </source>
</evidence>
<evidence type="ECO:0000313" key="8">
    <source>
        <dbReference type="EMBL" id="SEL33554.1"/>
    </source>
</evidence>
<dbReference type="AlphaFoldDB" id="A0A1H7PDR2"/>
<keyword evidence="4 6" id="KW-1133">Transmembrane helix</keyword>
<evidence type="ECO:0000256" key="1">
    <source>
        <dbReference type="ARBA" id="ARBA00004651"/>
    </source>
</evidence>
<accession>A0A1H7PDR2</accession>
<feature type="transmembrane region" description="Helical" evidence="6">
    <location>
        <begin position="308"/>
        <end position="330"/>
    </location>
</feature>
<dbReference type="RefSeq" id="WP_072754245.1">
    <property type="nucleotide sequence ID" value="NZ_FOAW01000008.1"/>
</dbReference>
<evidence type="ECO:0000259" key="7">
    <source>
        <dbReference type="PROSITE" id="PS50850"/>
    </source>
</evidence>
<organism evidence="8 9">
    <name type="scientific">Rhodococcus maanshanensis</name>
    <dbReference type="NCBI Taxonomy" id="183556"/>
    <lineage>
        <taxon>Bacteria</taxon>
        <taxon>Bacillati</taxon>
        <taxon>Actinomycetota</taxon>
        <taxon>Actinomycetes</taxon>
        <taxon>Mycobacteriales</taxon>
        <taxon>Nocardiaceae</taxon>
        <taxon>Rhodococcus</taxon>
    </lineage>
</organism>
<dbReference type="InterPro" id="IPR011701">
    <property type="entry name" value="MFS"/>
</dbReference>
<keyword evidence="9" id="KW-1185">Reference proteome</keyword>
<feature type="transmembrane region" description="Helical" evidence="6">
    <location>
        <begin position="283"/>
        <end position="302"/>
    </location>
</feature>
<feature type="transmembrane region" description="Helical" evidence="6">
    <location>
        <begin position="12"/>
        <end position="31"/>
    </location>
</feature>
<dbReference type="GO" id="GO:0005886">
    <property type="term" value="C:plasma membrane"/>
    <property type="evidence" value="ECO:0007669"/>
    <property type="project" value="UniProtKB-SubCell"/>
</dbReference>
<protein>
    <submittedName>
        <fullName evidence="8">MFS transporter, DHA1 family, inner membrane transport protein</fullName>
    </submittedName>
</protein>
<gene>
    <name evidence="8" type="ORF">SAMN05444583_10812</name>
</gene>
<feature type="transmembrane region" description="Helical" evidence="6">
    <location>
        <begin position="134"/>
        <end position="158"/>
    </location>
</feature>
<dbReference type="Gene3D" id="1.20.1250.20">
    <property type="entry name" value="MFS general substrate transporter like domains"/>
    <property type="match status" value="1"/>
</dbReference>
<evidence type="ECO:0000256" key="5">
    <source>
        <dbReference type="ARBA" id="ARBA00023136"/>
    </source>
</evidence>
<proteinExistence type="predicted"/>
<evidence type="ECO:0000256" key="4">
    <source>
        <dbReference type="ARBA" id="ARBA00022989"/>
    </source>
</evidence>
<feature type="transmembrane region" description="Helical" evidence="6">
    <location>
        <begin position="76"/>
        <end position="95"/>
    </location>
</feature>
<evidence type="ECO:0000256" key="3">
    <source>
        <dbReference type="ARBA" id="ARBA00022692"/>
    </source>
</evidence>
<feature type="transmembrane region" description="Helical" evidence="6">
    <location>
        <begin position="246"/>
        <end position="271"/>
    </location>
</feature>
<feature type="transmembrane region" description="Helical" evidence="6">
    <location>
        <begin position="205"/>
        <end position="226"/>
    </location>
</feature>
<dbReference type="EMBL" id="FOAW01000008">
    <property type="protein sequence ID" value="SEL33554.1"/>
    <property type="molecule type" value="Genomic_DNA"/>
</dbReference>